<protein>
    <submittedName>
        <fullName evidence="1">Uncharacterized protein</fullName>
    </submittedName>
</protein>
<proteinExistence type="predicted"/>
<accession>A0AAV4EVV5</accession>
<reference evidence="1 2" key="1">
    <citation type="journal article" date="2021" name="Elife">
        <title>Chloroplast acquisition without the gene transfer in kleptoplastic sea slugs, Plakobranchus ocellatus.</title>
        <authorList>
            <person name="Maeda T."/>
            <person name="Takahashi S."/>
            <person name="Yoshida T."/>
            <person name="Shimamura S."/>
            <person name="Takaki Y."/>
            <person name="Nagai Y."/>
            <person name="Toyoda A."/>
            <person name="Suzuki Y."/>
            <person name="Arimoto A."/>
            <person name="Ishii H."/>
            <person name="Satoh N."/>
            <person name="Nishiyama T."/>
            <person name="Hasebe M."/>
            <person name="Maruyama T."/>
            <person name="Minagawa J."/>
            <person name="Obokata J."/>
            <person name="Shigenobu S."/>
        </authorList>
    </citation>
    <scope>NUCLEOTIDE SEQUENCE [LARGE SCALE GENOMIC DNA]</scope>
</reference>
<comment type="caution">
    <text evidence="1">The sequence shown here is derived from an EMBL/GenBank/DDBJ whole genome shotgun (WGS) entry which is preliminary data.</text>
</comment>
<keyword evidence="2" id="KW-1185">Reference proteome</keyword>
<gene>
    <name evidence="1" type="ORF">ElyMa_005527500</name>
</gene>
<sequence length="100" mass="11091">MCFLTGLRTGGPYCVIRLYALRARSGGRSPKRRKSKMANGLTGPFSQASAVKPHATYRCCYYAIRYRRQLRARSAFLGPVSFSVEDSLLLLHDIIACSAS</sequence>
<name>A0AAV4EVV5_9GAST</name>
<evidence type="ECO:0000313" key="1">
    <source>
        <dbReference type="EMBL" id="GFR65273.1"/>
    </source>
</evidence>
<evidence type="ECO:0000313" key="2">
    <source>
        <dbReference type="Proteomes" id="UP000762676"/>
    </source>
</evidence>
<dbReference type="Proteomes" id="UP000762676">
    <property type="component" value="Unassembled WGS sequence"/>
</dbReference>
<dbReference type="EMBL" id="BMAT01011025">
    <property type="protein sequence ID" value="GFR65273.1"/>
    <property type="molecule type" value="Genomic_DNA"/>
</dbReference>
<dbReference type="AlphaFoldDB" id="A0AAV4EVV5"/>
<organism evidence="1 2">
    <name type="scientific">Elysia marginata</name>
    <dbReference type="NCBI Taxonomy" id="1093978"/>
    <lineage>
        <taxon>Eukaryota</taxon>
        <taxon>Metazoa</taxon>
        <taxon>Spiralia</taxon>
        <taxon>Lophotrochozoa</taxon>
        <taxon>Mollusca</taxon>
        <taxon>Gastropoda</taxon>
        <taxon>Heterobranchia</taxon>
        <taxon>Euthyneura</taxon>
        <taxon>Panpulmonata</taxon>
        <taxon>Sacoglossa</taxon>
        <taxon>Placobranchoidea</taxon>
        <taxon>Plakobranchidae</taxon>
        <taxon>Elysia</taxon>
    </lineage>
</organism>